<dbReference type="EMBL" id="OX465084">
    <property type="protein sequence ID" value="CAI9297149.1"/>
    <property type="molecule type" value="Genomic_DNA"/>
</dbReference>
<reference evidence="1" key="1">
    <citation type="submission" date="2023-04" db="EMBL/GenBank/DDBJ databases">
        <authorList>
            <person name="Vijverberg K."/>
            <person name="Xiong W."/>
            <person name="Schranz E."/>
        </authorList>
    </citation>
    <scope>NUCLEOTIDE SEQUENCE</scope>
</reference>
<dbReference type="InterPro" id="IPR036412">
    <property type="entry name" value="HAD-like_sf"/>
</dbReference>
<accession>A0AA35ZQR3</accession>
<gene>
    <name evidence="1" type="ORF">LSALG_LOCUS35981</name>
</gene>
<dbReference type="InterPro" id="IPR023214">
    <property type="entry name" value="HAD_sf"/>
</dbReference>
<name>A0AA35ZQR3_LACSI</name>
<dbReference type="AlphaFoldDB" id="A0AA35ZQR3"/>
<sequence>MNPNPFLLLPAADMHNPIVPDSPATLRGTRKTTLAIGDGANDVGMIQEADIGISGVELNLRIMIGICLFTMSSSHRFLSLHWEYLIKMYLLDFVSRRMFFSLFGKSFGHFVQVVKKDVDFLKKNFTLLLGLGLIIQNASNRVVHKRSSRNAELRIPMSEFYYTLKSKPEDVTPKERWRNKNLKVFSLHFHSSFEQPGFNTCNMIRKRRWIPMWRMKKKKVEQELIHGVSATNDHNNTIRTGTLWSTVAHIITAV</sequence>
<proteinExistence type="predicted"/>
<organism evidence="1 2">
    <name type="scientific">Lactuca saligna</name>
    <name type="common">Willowleaf lettuce</name>
    <dbReference type="NCBI Taxonomy" id="75948"/>
    <lineage>
        <taxon>Eukaryota</taxon>
        <taxon>Viridiplantae</taxon>
        <taxon>Streptophyta</taxon>
        <taxon>Embryophyta</taxon>
        <taxon>Tracheophyta</taxon>
        <taxon>Spermatophyta</taxon>
        <taxon>Magnoliopsida</taxon>
        <taxon>eudicotyledons</taxon>
        <taxon>Gunneridae</taxon>
        <taxon>Pentapetalae</taxon>
        <taxon>asterids</taxon>
        <taxon>campanulids</taxon>
        <taxon>Asterales</taxon>
        <taxon>Asteraceae</taxon>
        <taxon>Cichorioideae</taxon>
        <taxon>Cichorieae</taxon>
        <taxon>Lactucinae</taxon>
        <taxon>Lactuca</taxon>
    </lineage>
</organism>
<evidence type="ECO:0000313" key="2">
    <source>
        <dbReference type="Proteomes" id="UP001177003"/>
    </source>
</evidence>
<protein>
    <submittedName>
        <fullName evidence="1">Uncharacterized protein</fullName>
    </submittedName>
</protein>
<dbReference type="SUPFAM" id="SSF56784">
    <property type="entry name" value="HAD-like"/>
    <property type="match status" value="1"/>
</dbReference>
<evidence type="ECO:0000313" key="1">
    <source>
        <dbReference type="EMBL" id="CAI9297149.1"/>
    </source>
</evidence>
<dbReference type="Gene3D" id="3.40.50.1000">
    <property type="entry name" value="HAD superfamily/HAD-like"/>
    <property type="match status" value="1"/>
</dbReference>
<dbReference type="Proteomes" id="UP001177003">
    <property type="component" value="Chromosome 8"/>
</dbReference>
<keyword evidence="2" id="KW-1185">Reference proteome</keyword>